<proteinExistence type="predicted"/>
<organism evidence="3 4">
    <name type="scientific">Candidatus Nitronauta litoralis</name>
    <dbReference type="NCBI Taxonomy" id="2705533"/>
    <lineage>
        <taxon>Bacteria</taxon>
        <taxon>Pseudomonadati</taxon>
        <taxon>Nitrospinota/Tectimicrobiota group</taxon>
        <taxon>Nitrospinota</taxon>
        <taxon>Nitrospinia</taxon>
        <taxon>Nitrospinales</taxon>
        <taxon>Nitrospinaceae</taxon>
        <taxon>Candidatus Nitronauta</taxon>
    </lineage>
</organism>
<evidence type="ECO:0000256" key="1">
    <source>
        <dbReference type="SAM" id="MobiDB-lite"/>
    </source>
</evidence>
<evidence type="ECO:0000313" key="3">
    <source>
        <dbReference type="EMBL" id="QPJ63163.1"/>
    </source>
</evidence>
<dbReference type="InterPro" id="IPR011460">
    <property type="entry name" value="Lcl_C"/>
</dbReference>
<feature type="domain" description="Lcl C-terminal" evidence="2">
    <location>
        <begin position="11"/>
        <end position="137"/>
    </location>
</feature>
<protein>
    <submittedName>
        <fullName evidence="3">DUF1566 domain-containing protein</fullName>
    </submittedName>
</protein>
<gene>
    <name evidence="3" type="ORF">G3M70_15285</name>
</gene>
<accession>A0A7T0BYC1</accession>
<dbReference type="KEGG" id="nli:G3M70_15285"/>
<dbReference type="EMBL" id="CP048685">
    <property type="protein sequence ID" value="QPJ63163.1"/>
    <property type="molecule type" value="Genomic_DNA"/>
</dbReference>
<name>A0A7T0BYC1_9BACT</name>
<sequence>MSERFIDNENGTISDTKYKLMWTKEDSYQMRGRWCNWRGANKFVAWLNEQNFGGFNDWRLPKNQECRNLYDHDSKNMDFNDDIVHLDYIFPEGCGFTYWCQEENGINAMAYNFYSDRGYLIRKTAKDESNMSARAVRSTGKAKVANRVSTSGRSRRE</sequence>
<evidence type="ECO:0000313" key="4">
    <source>
        <dbReference type="Proteomes" id="UP000594688"/>
    </source>
</evidence>
<feature type="compositionally biased region" description="Polar residues" evidence="1">
    <location>
        <begin position="147"/>
        <end position="157"/>
    </location>
</feature>
<dbReference type="Proteomes" id="UP000594688">
    <property type="component" value="Chromosome"/>
</dbReference>
<dbReference type="Pfam" id="PF07603">
    <property type="entry name" value="Lcl_C"/>
    <property type="match status" value="1"/>
</dbReference>
<dbReference type="AlphaFoldDB" id="A0A7T0BYC1"/>
<evidence type="ECO:0000259" key="2">
    <source>
        <dbReference type="Pfam" id="PF07603"/>
    </source>
</evidence>
<reference evidence="3 4" key="1">
    <citation type="submission" date="2020-02" db="EMBL/GenBank/DDBJ databases">
        <title>Genomic and physiological characterization of two novel Nitrospinaceae genera.</title>
        <authorList>
            <person name="Mueller A.J."/>
            <person name="Jung M.-Y."/>
            <person name="Strachan C.R."/>
            <person name="Herbold C.W."/>
            <person name="Kirkegaard R.H."/>
            <person name="Daims H."/>
        </authorList>
    </citation>
    <scope>NUCLEOTIDE SEQUENCE [LARGE SCALE GENOMIC DNA]</scope>
    <source>
        <strain evidence="3">EB</strain>
    </source>
</reference>
<feature type="region of interest" description="Disordered" evidence="1">
    <location>
        <begin position="132"/>
        <end position="157"/>
    </location>
</feature>